<keyword evidence="2" id="KW-0479">Metal-binding</keyword>
<evidence type="ECO:0000256" key="2">
    <source>
        <dbReference type="PROSITE-ProRule" id="PRU00047"/>
    </source>
</evidence>
<dbReference type="Proteomes" id="UP000521872">
    <property type="component" value="Unassembled WGS sequence"/>
</dbReference>
<keyword evidence="2" id="KW-0863">Zinc-finger</keyword>
<feature type="signal peptide" evidence="4">
    <location>
        <begin position="1"/>
        <end position="17"/>
    </location>
</feature>
<feature type="region of interest" description="Disordered" evidence="3">
    <location>
        <begin position="153"/>
        <end position="180"/>
    </location>
</feature>
<evidence type="ECO:0000259" key="5">
    <source>
        <dbReference type="PROSITE" id="PS50158"/>
    </source>
</evidence>
<dbReference type="SMART" id="SM00343">
    <property type="entry name" value="ZnF_C2HC"/>
    <property type="match status" value="1"/>
</dbReference>
<dbReference type="EMBL" id="JAACJL010000002">
    <property type="protein sequence ID" value="KAF4622310.1"/>
    <property type="molecule type" value="Genomic_DNA"/>
</dbReference>
<comment type="caution">
    <text evidence="6">The sequence shown here is derived from an EMBL/GenBank/DDBJ whole genome shotgun (WGS) entry which is preliminary data.</text>
</comment>
<organism evidence="6 7">
    <name type="scientific">Agrocybe pediades</name>
    <dbReference type="NCBI Taxonomy" id="84607"/>
    <lineage>
        <taxon>Eukaryota</taxon>
        <taxon>Fungi</taxon>
        <taxon>Dikarya</taxon>
        <taxon>Basidiomycota</taxon>
        <taxon>Agaricomycotina</taxon>
        <taxon>Agaricomycetes</taxon>
        <taxon>Agaricomycetidae</taxon>
        <taxon>Agaricales</taxon>
        <taxon>Agaricineae</taxon>
        <taxon>Strophariaceae</taxon>
        <taxon>Agrocybe</taxon>
    </lineage>
</organism>
<evidence type="ECO:0000256" key="3">
    <source>
        <dbReference type="SAM" id="MobiDB-lite"/>
    </source>
</evidence>
<reference evidence="6 7" key="1">
    <citation type="submission" date="2019-12" db="EMBL/GenBank/DDBJ databases">
        <authorList>
            <person name="Floudas D."/>
            <person name="Bentzer J."/>
            <person name="Ahren D."/>
            <person name="Johansson T."/>
            <person name="Persson P."/>
            <person name="Tunlid A."/>
        </authorList>
    </citation>
    <scope>NUCLEOTIDE SEQUENCE [LARGE SCALE GENOMIC DNA]</scope>
    <source>
        <strain evidence="6 7">CBS 102.39</strain>
    </source>
</reference>
<evidence type="ECO:0000256" key="4">
    <source>
        <dbReference type="SAM" id="SignalP"/>
    </source>
</evidence>
<dbReference type="PROSITE" id="PS50158">
    <property type="entry name" value="ZF_CCHC"/>
    <property type="match status" value="1"/>
</dbReference>
<evidence type="ECO:0000313" key="6">
    <source>
        <dbReference type="EMBL" id="KAF4622310.1"/>
    </source>
</evidence>
<feature type="compositionally biased region" description="Polar residues" evidence="3">
    <location>
        <begin position="153"/>
        <end position="165"/>
    </location>
</feature>
<dbReference type="InterPro" id="IPR036875">
    <property type="entry name" value="Znf_CCHC_sf"/>
</dbReference>
<accession>A0A8H4R2M9</accession>
<name>A0A8H4R2M9_9AGAR</name>
<dbReference type="Gene3D" id="4.10.60.10">
    <property type="entry name" value="Zinc finger, CCHC-type"/>
    <property type="match status" value="1"/>
</dbReference>
<dbReference type="GO" id="GO:0006397">
    <property type="term" value="P:mRNA processing"/>
    <property type="evidence" value="ECO:0007669"/>
    <property type="project" value="UniProtKB-KW"/>
</dbReference>
<evidence type="ECO:0000313" key="7">
    <source>
        <dbReference type="Proteomes" id="UP000521872"/>
    </source>
</evidence>
<dbReference type="GO" id="GO:0003676">
    <property type="term" value="F:nucleic acid binding"/>
    <property type="evidence" value="ECO:0007669"/>
    <property type="project" value="InterPro"/>
</dbReference>
<keyword evidence="1" id="KW-0507">mRNA processing</keyword>
<dbReference type="InterPro" id="IPR001878">
    <property type="entry name" value="Znf_CCHC"/>
</dbReference>
<feature type="domain" description="CCHC-type" evidence="5">
    <location>
        <begin position="188"/>
        <end position="203"/>
    </location>
</feature>
<proteinExistence type="predicted"/>
<keyword evidence="4" id="KW-0732">Signal</keyword>
<dbReference type="AlphaFoldDB" id="A0A8H4R2M9"/>
<gene>
    <name evidence="6" type="ORF">D9613_009055</name>
</gene>
<evidence type="ECO:0000256" key="1">
    <source>
        <dbReference type="ARBA" id="ARBA00022664"/>
    </source>
</evidence>
<keyword evidence="2" id="KW-0862">Zinc</keyword>
<feature type="chain" id="PRO_5034196028" description="CCHC-type domain-containing protein" evidence="4">
    <location>
        <begin position="18"/>
        <end position="230"/>
    </location>
</feature>
<protein>
    <recommendedName>
        <fullName evidence="5">CCHC-type domain-containing protein</fullName>
    </recommendedName>
</protein>
<dbReference type="GO" id="GO:0008270">
    <property type="term" value="F:zinc ion binding"/>
    <property type="evidence" value="ECO:0007669"/>
    <property type="project" value="UniProtKB-KW"/>
</dbReference>
<sequence>MDALVAVLTTLVNNISALFPVWNQQAESQQEIAQAVQAQAMALALVQTTNIASKVKMEAPAVYDGNTDRVTAFMQEMEVYLQYNGVSDLSQQIYLTLARIRGGTGNWATIWSDNIRANVIEHQARTPPVVPYGSWNDFKAAFTRQFRLFTSPGNYGNMQEGQQAGPSAPRDPNAMDVDSNKQRGSFTCYKCGKPGHMARNCRSSKAQQLRYMFSDMEKEDRDSLFKEAGF</sequence>
<dbReference type="Pfam" id="PF00098">
    <property type="entry name" value="zf-CCHC"/>
    <property type="match status" value="1"/>
</dbReference>
<keyword evidence="7" id="KW-1185">Reference proteome</keyword>
<dbReference type="SUPFAM" id="SSF57756">
    <property type="entry name" value="Retrovirus zinc finger-like domains"/>
    <property type="match status" value="1"/>
</dbReference>